<sequence>MGAQVVVYAQGGCQACRLTQRALERAGVEYEVVDLEENAAARELLLALEFTAAPVVTTGEQWWSGFRPDRIKAVTRA</sequence>
<dbReference type="Gene3D" id="3.40.30.10">
    <property type="entry name" value="Glutaredoxin"/>
    <property type="match status" value="1"/>
</dbReference>
<reference evidence="3" key="1">
    <citation type="journal article" date="2019" name="Int. J. Syst. Evol. Microbiol.">
        <title>The Global Catalogue of Microorganisms (GCM) 10K type strain sequencing project: providing services to taxonomists for standard genome sequencing and annotation.</title>
        <authorList>
            <consortium name="The Broad Institute Genomics Platform"/>
            <consortium name="The Broad Institute Genome Sequencing Center for Infectious Disease"/>
            <person name="Wu L."/>
            <person name="Ma J."/>
        </authorList>
    </citation>
    <scope>NUCLEOTIDE SEQUENCE [LARGE SCALE GENOMIC DNA]</scope>
    <source>
        <strain evidence="3">JCM 17459</strain>
    </source>
</reference>
<dbReference type="EMBL" id="BAABBA010000032">
    <property type="protein sequence ID" value="GAA3511160.1"/>
    <property type="molecule type" value="Genomic_DNA"/>
</dbReference>
<dbReference type="SUPFAM" id="SSF52833">
    <property type="entry name" value="Thioredoxin-like"/>
    <property type="match status" value="1"/>
</dbReference>
<evidence type="ECO:0000313" key="2">
    <source>
        <dbReference type="EMBL" id="GAA3511160.1"/>
    </source>
</evidence>
<dbReference type="Pfam" id="PF00462">
    <property type="entry name" value="Glutaredoxin"/>
    <property type="match status" value="1"/>
</dbReference>
<name>A0ABP6UQB6_9MICO</name>
<dbReference type="Proteomes" id="UP001499841">
    <property type="component" value="Unassembled WGS sequence"/>
</dbReference>
<gene>
    <name evidence="2" type="ORF">GCM10022262_39160</name>
</gene>
<evidence type="ECO:0000259" key="1">
    <source>
        <dbReference type="Pfam" id="PF00462"/>
    </source>
</evidence>
<protein>
    <submittedName>
        <fullName evidence="2">Redoxin NrdH</fullName>
    </submittedName>
</protein>
<organism evidence="2 3">
    <name type="scientific">Georgenia daeguensis</name>
    <dbReference type="NCBI Taxonomy" id="908355"/>
    <lineage>
        <taxon>Bacteria</taxon>
        <taxon>Bacillati</taxon>
        <taxon>Actinomycetota</taxon>
        <taxon>Actinomycetes</taxon>
        <taxon>Micrococcales</taxon>
        <taxon>Bogoriellaceae</taxon>
        <taxon>Georgenia</taxon>
    </lineage>
</organism>
<evidence type="ECO:0000313" key="3">
    <source>
        <dbReference type="Proteomes" id="UP001499841"/>
    </source>
</evidence>
<keyword evidence="3" id="KW-1185">Reference proteome</keyword>
<proteinExistence type="predicted"/>
<dbReference type="CDD" id="cd02976">
    <property type="entry name" value="NrdH"/>
    <property type="match status" value="1"/>
</dbReference>
<dbReference type="RefSeq" id="WP_345045077.1">
    <property type="nucleotide sequence ID" value="NZ_BAABBA010000032.1"/>
</dbReference>
<dbReference type="InterPro" id="IPR036249">
    <property type="entry name" value="Thioredoxin-like_sf"/>
</dbReference>
<comment type="caution">
    <text evidence="2">The sequence shown here is derived from an EMBL/GenBank/DDBJ whole genome shotgun (WGS) entry which is preliminary data.</text>
</comment>
<dbReference type="InterPro" id="IPR002109">
    <property type="entry name" value="Glutaredoxin"/>
</dbReference>
<accession>A0ABP6UQB6</accession>
<dbReference type="PROSITE" id="PS51354">
    <property type="entry name" value="GLUTAREDOXIN_2"/>
    <property type="match status" value="1"/>
</dbReference>
<feature type="domain" description="Glutaredoxin" evidence="1">
    <location>
        <begin position="5"/>
        <end position="61"/>
    </location>
</feature>